<keyword evidence="5" id="KW-1185">Reference proteome</keyword>
<dbReference type="Pfam" id="PF24409">
    <property type="entry name" value="wHTH-PRTase_assc"/>
    <property type="match status" value="1"/>
</dbReference>
<feature type="region of interest" description="Disordered" evidence="1">
    <location>
        <begin position="406"/>
        <end position="469"/>
    </location>
</feature>
<protein>
    <submittedName>
        <fullName evidence="4">Uncharacterized protein</fullName>
    </submittedName>
</protein>
<feature type="compositionally biased region" description="Basic and acidic residues" evidence="1">
    <location>
        <begin position="455"/>
        <end position="469"/>
    </location>
</feature>
<evidence type="ECO:0000313" key="5">
    <source>
        <dbReference type="Proteomes" id="UP000494330"/>
    </source>
</evidence>
<dbReference type="Proteomes" id="UP000494330">
    <property type="component" value="Unassembled WGS sequence"/>
</dbReference>
<dbReference type="EMBL" id="CABVQD010000004">
    <property type="protein sequence ID" value="VWB43283.1"/>
    <property type="molecule type" value="Genomic_DNA"/>
</dbReference>
<reference evidence="4 5" key="1">
    <citation type="submission" date="2019-09" db="EMBL/GenBank/DDBJ databases">
        <authorList>
            <person name="Depoorter E."/>
        </authorList>
    </citation>
    <scope>NUCLEOTIDE SEQUENCE [LARGE SCALE GENOMIC DNA]</scope>
    <source>
        <strain evidence="4">LMG 30113</strain>
    </source>
</reference>
<evidence type="ECO:0000259" key="3">
    <source>
        <dbReference type="Pfam" id="PF24409"/>
    </source>
</evidence>
<feature type="domain" description="PRTase-CE" evidence="2">
    <location>
        <begin position="22"/>
        <end position="285"/>
    </location>
</feature>
<dbReference type="InterPro" id="IPR056920">
    <property type="entry name" value="PRTase-CE"/>
</dbReference>
<evidence type="ECO:0000259" key="2">
    <source>
        <dbReference type="Pfam" id="PF24390"/>
    </source>
</evidence>
<feature type="compositionally biased region" description="Polar residues" evidence="1">
    <location>
        <begin position="410"/>
        <end position="424"/>
    </location>
</feature>
<dbReference type="RefSeq" id="WP_081896743.1">
    <property type="nucleotide sequence ID" value="NZ_CABVQD010000004.1"/>
</dbReference>
<proteinExistence type="predicted"/>
<organism evidence="4 5">
    <name type="scientific">Burkholderia paludis</name>
    <dbReference type="NCBI Taxonomy" id="1506587"/>
    <lineage>
        <taxon>Bacteria</taxon>
        <taxon>Pseudomonadati</taxon>
        <taxon>Pseudomonadota</taxon>
        <taxon>Betaproteobacteria</taxon>
        <taxon>Burkholderiales</taxon>
        <taxon>Burkholderiaceae</taxon>
        <taxon>Burkholderia</taxon>
        <taxon>Burkholderia cepacia complex</taxon>
    </lineage>
</organism>
<feature type="domain" description="PRTase associated wHTH" evidence="3">
    <location>
        <begin position="317"/>
        <end position="394"/>
    </location>
</feature>
<name>A0A6J5DVG8_9BURK</name>
<evidence type="ECO:0000313" key="4">
    <source>
        <dbReference type="EMBL" id="VWB43283.1"/>
    </source>
</evidence>
<gene>
    <name evidence="4" type="ORF">BPA30113_01813</name>
</gene>
<evidence type="ECO:0000256" key="1">
    <source>
        <dbReference type="SAM" id="MobiDB-lite"/>
    </source>
</evidence>
<sequence>MTPHKTKLQQLSISAIEQSAEIQAWLSQFNTGQQATAKTLLSHIKFVSRDEFASWLRQAIGQLPPQQVHALYSVRKLESEQTNFFDDSGNPISRPGDSLGSEDLVYSLISNCVRASNGKLLDHPSLSILKSQKIRSYVLLDDSIGSGDRVSGFINAMLKSPTFLSWWSFGWIKFHVVSFARPREAETKIIAKIRGSDHGKRHFRKSEKVDFTSEIVYETDWYQARWGEQYRLVIDLCRHQTKIPTKWRLGYGAVAANIVFYHSVPNNLPGVLWYSKEDKWQGLMPGRAVPDWLLAFLDQDRREVVRGNTSISEEIYKLLALVKRGIRSPNSVALRLGLDQRYAQNLILHAGALGLLTPHTRLTPAGLNCLMQSNKVANIPKWDHSLYIPVSWCAGRATVQPLTDDEGSAFQESTNSVVASTSTDGDVGQASLERSDAKAAAPPFSVMPQSPSMSRESHDTDGPVGSKER</sequence>
<dbReference type="AlphaFoldDB" id="A0A6J5DVG8"/>
<dbReference type="Pfam" id="PF24390">
    <property type="entry name" value="PRTase-CE"/>
    <property type="match status" value="1"/>
</dbReference>
<dbReference type="InterPro" id="IPR057055">
    <property type="entry name" value="wHTH-PRTase_assoc"/>
</dbReference>
<accession>A0A6J5DVG8</accession>